<proteinExistence type="predicted"/>
<dbReference type="InterPro" id="IPR002052">
    <property type="entry name" value="DNA_methylase_N6_adenine_CS"/>
</dbReference>
<organism evidence="7">
    <name type="scientific">bioreactor metagenome</name>
    <dbReference type="NCBI Taxonomy" id="1076179"/>
    <lineage>
        <taxon>unclassified sequences</taxon>
        <taxon>metagenomes</taxon>
        <taxon>ecological metagenomes</taxon>
    </lineage>
</organism>
<dbReference type="PROSITE" id="PS00092">
    <property type="entry name" value="N6_MTASE"/>
    <property type="match status" value="1"/>
</dbReference>
<dbReference type="InterPro" id="IPR003356">
    <property type="entry name" value="DNA_methylase_A-5"/>
</dbReference>
<dbReference type="EMBL" id="VSSQ01000046">
    <property type="protein sequence ID" value="MPL69292.1"/>
    <property type="molecule type" value="Genomic_DNA"/>
</dbReference>
<dbReference type="AlphaFoldDB" id="A0A644TSQ7"/>
<evidence type="ECO:0000259" key="5">
    <source>
        <dbReference type="Pfam" id="PF02384"/>
    </source>
</evidence>
<keyword evidence="3" id="KW-0949">S-adenosyl-L-methionine</keyword>
<keyword evidence="1 7" id="KW-0489">Methyltransferase</keyword>
<evidence type="ECO:0000259" key="6">
    <source>
        <dbReference type="Pfam" id="PF22837"/>
    </source>
</evidence>
<dbReference type="GO" id="GO:0032259">
    <property type="term" value="P:methylation"/>
    <property type="evidence" value="ECO:0007669"/>
    <property type="project" value="UniProtKB-KW"/>
</dbReference>
<dbReference type="GO" id="GO:0003677">
    <property type="term" value="F:DNA binding"/>
    <property type="evidence" value="ECO:0007669"/>
    <property type="project" value="InterPro"/>
</dbReference>
<dbReference type="InterPro" id="IPR050953">
    <property type="entry name" value="N4_N6_ade-DNA_methylase"/>
</dbReference>
<evidence type="ECO:0000313" key="7">
    <source>
        <dbReference type="EMBL" id="MPL69292.1"/>
    </source>
</evidence>
<evidence type="ECO:0000256" key="3">
    <source>
        <dbReference type="ARBA" id="ARBA00022691"/>
    </source>
</evidence>
<dbReference type="Gene3D" id="3.40.50.150">
    <property type="entry name" value="Vaccinia Virus protein VP39"/>
    <property type="match status" value="1"/>
</dbReference>
<keyword evidence="2 7" id="KW-0808">Transferase</keyword>
<name>A0A644TSQ7_9ZZZZ</name>
<comment type="caution">
    <text evidence="7">The sequence shown here is derived from an EMBL/GenBank/DDBJ whole genome shotgun (WGS) entry which is preliminary data.</text>
</comment>
<dbReference type="Pfam" id="PF02384">
    <property type="entry name" value="N6_Mtase"/>
    <property type="match status" value="1"/>
</dbReference>
<dbReference type="PRINTS" id="PR00507">
    <property type="entry name" value="N12N6MTFRASE"/>
</dbReference>
<protein>
    <submittedName>
        <fullName evidence="7">Modification methylase Eco57IB</fullName>
        <ecNumber evidence="7">2.1.1.72</ecNumber>
    </submittedName>
</protein>
<sequence>MKLKKDNSEQKLRGSYYTPKKLADFIVKWALADDHHRTNVLEPSCGDGVFLQSLAEYTSQDVNCLGVELDEEEAKKSVASIEHRTNFSVLNNDFFSVYESSLKNKQFDIIVGNPPYIRYQYLTNEQREAQSKILVANGMKSNKLINAWVSFVVACVQMLSKKGKIGLVIPAELLQVAYAEDLRLFLVNNLSKITVVTFRELVFKEVQQEVVILLGENLSECQEVAENRISVLEFADLESLDSDFGKLPVEYKSVDHTSDKWTKYFLTNEEINLVNDIKATPHFRTFGEIAQVDIGITTGDNKYFSVKQETVDKFDLHDVVIPLIGRSAQASGIFFTHDDWRKNVEKGVGAQLLNFPDIPFEEYPKGSKDYILYGEQTEVNKGYKCSIRNRWYRVPSIWAPDAFFLRRNNTFPKFVLNAINAVSTDTMHRIKFKEGVDPKKVLLSYYNSISFAFTELEGRSYGGGVLEILPGEVEKVVLPDLGDLDDSVTEYLIQKLDITIRNNGDINPILDEIDRKILIEKLGLEESVVSRFRVIWNKLMKRRHSRKSK</sequence>
<evidence type="ECO:0000256" key="2">
    <source>
        <dbReference type="ARBA" id="ARBA00022679"/>
    </source>
</evidence>
<evidence type="ECO:0000256" key="1">
    <source>
        <dbReference type="ARBA" id="ARBA00022603"/>
    </source>
</evidence>
<dbReference type="InterPro" id="IPR029063">
    <property type="entry name" value="SAM-dependent_MTases_sf"/>
</dbReference>
<feature type="domain" description="Type II methyltransferase M.Eco57I C-terminal" evidence="6">
    <location>
        <begin position="259"/>
        <end position="518"/>
    </location>
</feature>
<dbReference type="Pfam" id="PF22837">
    <property type="entry name" value="M_Eco57I_C"/>
    <property type="match status" value="1"/>
</dbReference>
<dbReference type="PANTHER" id="PTHR33841:SF5">
    <property type="entry name" value="DNA METHYLASE (MODIFICATION METHYLASE) (METHYLTRANSFERASE)-RELATED"/>
    <property type="match status" value="1"/>
</dbReference>
<dbReference type="SUPFAM" id="SSF53335">
    <property type="entry name" value="S-adenosyl-L-methionine-dependent methyltransferases"/>
    <property type="match status" value="1"/>
</dbReference>
<dbReference type="GO" id="GO:0009307">
    <property type="term" value="P:DNA restriction-modification system"/>
    <property type="evidence" value="ECO:0007669"/>
    <property type="project" value="UniProtKB-KW"/>
</dbReference>
<gene>
    <name evidence="7" type="ORF">SDC9_15029</name>
</gene>
<keyword evidence="4" id="KW-0680">Restriction system</keyword>
<feature type="domain" description="DNA methylase adenine-specific" evidence="5">
    <location>
        <begin position="8"/>
        <end position="214"/>
    </location>
</feature>
<dbReference type="GO" id="GO:0009007">
    <property type="term" value="F:site-specific DNA-methyltransferase (adenine-specific) activity"/>
    <property type="evidence" value="ECO:0007669"/>
    <property type="project" value="UniProtKB-EC"/>
</dbReference>
<dbReference type="GO" id="GO:0008170">
    <property type="term" value="F:N-methyltransferase activity"/>
    <property type="evidence" value="ECO:0007669"/>
    <property type="project" value="InterPro"/>
</dbReference>
<dbReference type="EC" id="2.1.1.72" evidence="7"/>
<dbReference type="InterPro" id="IPR054520">
    <property type="entry name" value="M_Eco57I_C"/>
</dbReference>
<reference evidence="7" key="1">
    <citation type="submission" date="2019-08" db="EMBL/GenBank/DDBJ databases">
        <authorList>
            <person name="Kucharzyk K."/>
            <person name="Murdoch R.W."/>
            <person name="Higgins S."/>
            <person name="Loffler F."/>
        </authorList>
    </citation>
    <scope>NUCLEOTIDE SEQUENCE</scope>
</reference>
<dbReference type="PANTHER" id="PTHR33841">
    <property type="entry name" value="DNA METHYLTRANSFERASE YEEA-RELATED"/>
    <property type="match status" value="1"/>
</dbReference>
<accession>A0A644TSQ7</accession>
<evidence type="ECO:0000256" key="4">
    <source>
        <dbReference type="ARBA" id="ARBA00022747"/>
    </source>
</evidence>
<dbReference type="CDD" id="cd02440">
    <property type="entry name" value="AdoMet_MTases"/>
    <property type="match status" value="1"/>
</dbReference>